<feature type="compositionally biased region" description="Basic and acidic residues" evidence="1">
    <location>
        <begin position="1"/>
        <end position="19"/>
    </location>
</feature>
<proteinExistence type="predicted"/>
<sequence length="101" mass="10571">MPGTTSRDDHGDNPGKPDRTGTVPMIIAGNLRQSAPRPAKPARGPAPPAPTALGAAFHHRTPDQQNADKAAQQTQATAGPVWPLRGEPRRQQTASRQPGSA</sequence>
<name>A0ABN2SZ63_9ACTN</name>
<dbReference type="Proteomes" id="UP001501585">
    <property type="component" value="Unassembled WGS sequence"/>
</dbReference>
<evidence type="ECO:0000256" key="1">
    <source>
        <dbReference type="SAM" id="MobiDB-lite"/>
    </source>
</evidence>
<evidence type="ECO:0000313" key="2">
    <source>
        <dbReference type="EMBL" id="GAA1994599.1"/>
    </source>
</evidence>
<dbReference type="EMBL" id="BAAAPC010000007">
    <property type="protein sequence ID" value="GAA1994599.1"/>
    <property type="molecule type" value="Genomic_DNA"/>
</dbReference>
<protein>
    <submittedName>
        <fullName evidence="2">Uncharacterized protein</fullName>
    </submittedName>
</protein>
<comment type="caution">
    <text evidence="2">The sequence shown here is derived from an EMBL/GenBank/DDBJ whole genome shotgun (WGS) entry which is preliminary data.</text>
</comment>
<gene>
    <name evidence="2" type="ORF">GCM10009799_20930</name>
</gene>
<feature type="region of interest" description="Disordered" evidence="1">
    <location>
        <begin position="1"/>
        <end position="101"/>
    </location>
</feature>
<organism evidence="2 3">
    <name type="scientific">Nocardiopsis rhodophaea</name>
    <dbReference type="NCBI Taxonomy" id="280238"/>
    <lineage>
        <taxon>Bacteria</taxon>
        <taxon>Bacillati</taxon>
        <taxon>Actinomycetota</taxon>
        <taxon>Actinomycetes</taxon>
        <taxon>Streptosporangiales</taxon>
        <taxon>Nocardiopsidaceae</taxon>
        <taxon>Nocardiopsis</taxon>
    </lineage>
</organism>
<evidence type="ECO:0000313" key="3">
    <source>
        <dbReference type="Proteomes" id="UP001501585"/>
    </source>
</evidence>
<feature type="compositionally biased region" description="Low complexity" evidence="1">
    <location>
        <begin position="63"/>
        <end position="78"/>
    </location>
</feature>
<accession>A0ABN2SZ63</accession>
<reference evidence="2 3" key="1">
    <citation type="journal article" date="2019" name="Int. J. Syst. Evol. Microbiol.">
        <title>The Global Catalogue of Microorganisms (GCM) 10K type strain sequencing project: providing services to taxonomists for standard genome sequencing and annotation.</title>
        <authorList>
            <consortium name="The Broad Institute Genomics Platform"/>
            <consortium name="The Broad Institute Genome Sequencing Center for Infectious Disease"/>
            <person name="Wu L."/>
            <person name="Ma J."/>
        </authorList>
    </citation>
    <scope>NUCLEOTIDE SEQUENCE [LARGE SCALE GENOMIC DNA]</scope>
    <source>
        <strain evidence="2 3">JCM 15313</strain>
    </source>
</reference>
<keyword evidence="3" id="KW-1185">Reference proteome</keyword>
<feature type="compositionally biased region" description="Polar residues" evidence="1">
    <location>
        <begin position="91"/>
        <end position="101"/>
    </location>
</feature>